<dbReference type="VEuPathDB" id="FungiDB:YALI0_F08129g"/>
<evidence type="ECO:0000256" key="3">
    <source>
        <dbReference type="ARBA" id="ARBA00038249"/>
    </source>
</evidence>
<gene>
    <name evidence="5" type="ORF">YALI1_F11481g</name>
</gene>
<dbReference type="PANTHER" id="PTHR11695">
    <property type="entry name" value="ALCOHOL DEHYDROGENASE RELATED"/>
    <property type="match status" value="1"/>
</dbReference>
<organism evidence="5">
    <name type="scientific">Yarrowia lipolytica</name>
    <name type="common">Candida lipolytica</name>
    <dbReference type="NCBI Taxonomy" id="4952"/>
    <lineage>
        <taxon>Eukaryota</taxon>
        <taxon>Fungi</taxon>
        <taxon>Dikarya</taxon>
        <taxon>Ascomycota</taxon>
        <taxon>Saccharomycotina</taxon>
        <taxon>Dipodascomycetes</taxon>
        <taxon>Dipodascales</taxon>
        <taxon>Dipodascales incertae sedis</taxon>
        <taxon>Yarrowia</taxon>
    </lineage>
</organism>
<protein>
    <recommendedName>
        <fullName evidence="4">Enoyl reductase (ER) domain-containing protein</fullName>
    </recommendedName>
</protein>
<dbReference type="SUPFAM" id="SSF50129">
    <property type="entry name" value="GroES-like"/>
    <property type="match status" value="1"/>
</dbReference>
<comment type="similarity">
    <text evidence="3">Belongs to the YIM1 family.</text>
</comment>
<evidence type="ECO:0000259" key="4">
    <source>
        <dbReference type="SMART" id="SM00829"/>
    </source>
</evidence>
<evidence type="ECO:0000256" key="2">
    <source>
        <dbReference type="ARBA" id="ARBA00022677"/>
    </source>
</evidence>
<dbReference type="Pfam" id="PF08240">
    <property type="entry name" value="ADH_N"/>
    <property type="match status" value="1"/>
</dbReference>
<dbReference type="Gene3D" id="3.40.50.720">
    <property type="entry name" value="NAD(P)-binding Rossmann-like Domain"/>
    <property type="match status" value="1"/>
</dbReference>
<comment type="subcellular location">
    <subcellularLocation>
        <location evidence="1">Lipid droplet</location>
    </subcellularLocation>
</comment>
<sequence>MTCTTASWSLCSCAHSRVRLVSSIACNNNGQGEAGPSTQTWIYKHAHGHVTGALIDRFQYTMKAAYTTGYGGPDKIQYSEDHPKTTLIADDHVLIRVAAASLNPIDGMRNRGFLKMLAPDKHPHIFGYDVSGVVEEVGLGVDEFKAGDRVYSRIGERQDGTMAEFVSVKSSLVARAPSNISLQDAAGIPLVGLTSMQAFEAGNLQRDQTIFISKGSGGIGTFAIQLAKNVYGAKVITTASSKKMDLLRQLGADQVINYRTTVFKNVVSDVDYALDVSNQPHAHVSITKKNGFVGSLNGTPSPETVEDTLSVKPGALVSSLLRSVAFVTTRCAWIYGVRYQAIVCRPSGKQLAIITEYIEAGKIKPVTDCVFDLKDAKEAVKKLEAGHATGKIIVCVDGGLK</sequence>
<dbReference type="SUPFAM" id="SSF51735">
    <property type="entry name" value="NAD(P)-binding Rossmann-fold domains"/>
    <property type="match status" value="1"/>
</dbReference>
<dbReference type="PANTHER" id="PTHR11695:SF294">
    <property type="entry name" value="RETICULON-4-INTERACTING PROTEIN 1, MITOCHONDRIAL"/>
    <property type="match status" value="1"/>
</dbReference>
<dbReference type="eggNOG" id="KOG1198">
    <property type="taxonomic scope" value="Eukaryota"/>
</dbReference>
<dbReference type="SMART" id="SM00829">
    <property type="entry name" value="PKS_ER"/>
    <property type="match status" value="1"/>
</dbReference>
<dbReference type="GO" id="GO:0005811">
    <property type="term" value="C:lipid droplet"/>
    <property type="evidence" value="ECO:0007669"/>
    <property type="project" value="UniProtKB-SubCell"/>
</dbReference>
<dbReference type="InterPro" id="IPR036291">
    <property type="entry name" value="NAD(P)-bd_dom_sf"/>
</dbReference>
<keyword evidence="2" id="KW-0551">Lipid droplet</keyword>
<dbReference type="GO" id="GO:0016491">
    <property type="term" value="F:oxidoreductase activity"/>
    <property type="evidence" value="ECO:0007669"/>
    <property type="project" value="InterPro"/>
</dbReference>
<dbReference type="InterPro" id="IPR011032">
    <property type="entry name" value="GroES-like_sf"/>
</dbReference>
<evidence type="ECO:0000313" key="5">
    <source>
        <dbReference type="EMBL" id="AOW06839.1"/>
    </source>
</evidence>
<dbReference type="Pfam" id="PF13602">
    <property type="entry name" value="ADH_zinc_N_2"/>
    <property type="match status" value="1"/>
</dbReference>
<proteinExistence type="inferred from homology"/>
<evidence type="ECO:0000256" key="1">
    <source>
        <dbReference type="ARBA" id="ARBA00004502"/>
    </source>
</evidence>
<dbReference type="Gene3D" id="3.90.180.10">
    <property type="entry name" value="Medium-chain alcohol dehydrogenases, catalytic domain"/>
    <property type="match status" value="1"/>
</dbReference>
<accession>A0A1D8NMH1</accession>
<dbReference type="GeneID" id="2908523"/>
<dbReference type="KEGG" id="yli:2908523"/>
<name>A0A1D8NMH1_YARLL</name>
<feature type="domain" description="Enoyl reductase (ER)" evidence="4">
    <location>
        <begin position="71"/>
        <end position="394"/>
    </location>
</feature>
<dbReference type="VEuPathDB" id="FungiDB:YALI1_F11481g"/>
<dbReference type="Proteomes" id="UP000182444">
    <property type="component" value="Chromosome 1F"/>
</dbReference>
<dbReference type="AlphaFoldDB" id="A0A1D8NMH1"/>
<dbReference type="CDD" id="cd05289">
    <property type="entry name" value="MDR_like_2"/>
    <property type="match status" value="1"/>
</dbReference>
<dbReference type="InterPro" id="IPR020843">
    <property type="entry name" value="ER"/>
</dbReference>
<dbReference type="EMBL" id="CP017558">
    <property type="protein sequence ID" value="AOW06839.1"/>
    <property type="molecule type" value="Genomic_DNA"/>
</dbReference>
<dbReference type="RefSeq" id="XP_505149.2">
    <property type="nucleotide sequence ID" value="XM_505149.3"/>
</dbReference>
<dbReference type="InterPro" id="IPR013154">
    <property type="entry name" value="ADH-like_N"/>
</dbReference>
<dbReference type="GO" id="GO:0005739">
    <property type="term" value="C:mitochondrion"/>
    <property type="evidence" value="ECO:0007669"/>
    <property type="project" value="TreeGrafter"/>
</dbReference>
<dbReference type="InterPro" id="IPR050700">
    <property type="entry name" value="YIM1/Zinc_Alcohol_DH_Fams"/>
</dbReference>
<reference evidence="5" key="1">
    <citation type="journal article" date="2016" name="PLoS ONE">
        <title>Sequence Assembly of Yarrowia lipolytica Strain W29/CLIB89 Shows Transposable Element Diversity.</title>
        <authorList>
            <person name="Magnan C."/>
            <person name="Yu J."/>
            <person name="Chang I."/>
            <person name="Jahn E."/>
            <person name="Kanomata Y."/>
            <person name="Wu J."/>
            <person name="Zeller M."/>
            <person name="Oakes M."/>
            <person name="Baldi P."/>
            <person name="Sandmeyer S."/>
        </authorList>
    </citation>
    <scope>NUCLEOTIDE SEQUENCE [LARGE SCALE GENOMIC DNA]</scope>
    <source>
        <strain evidence="5">CLIB89</strain>
    </source>
</reference>